<protein>
    <recommendedName>
        <fullName evidence="4 10">Outer-membrane lipoprotein carrier protein</fullName>
    </recommendedName>
</protein>
<evidence type="ECO:0000256" key="9">
    <source>
        <dbReference type="ARBA" id="ARBA00023186"/>
    </source>
</evidence>
<proteinExistence type="inferred from homology"/>
<dbReference type="AlphaFoldDB" id="A0A1Q8SSE2"/>
<keyword evidence="5 10" id="KW-0813">Transport</keyword>
<dbReference type="PANTHER" id="PTHR35869">
    <property type="entry name" value="OUTER-MEMBRANE LIPOPROTEIN CARRIER PROTEIN"/>
    <property type="match status" value="1"/>
</dbReference>
<dbReference type="Proteomes" id="UP000186878">
    <property type="component" value="Unassembled WGS sequence"/>
</dbReference>
<dbReference type="InterPro" id="IPR029046">
    <property type="entry name" value="LolA/LolB/LppX"/>
</dbReference>
<accession>A0A1Q8SSE2</accession>
<dbReference type="STRING" id="404433.BTW07_09255"/>
<keyword evidence="6 10" id="KW-0732">Signal</keyword>
<organism evidence="11 12">
    <name type="scientific">Salinicola socius</name>
    <dbReference type="NCBI Taxonomy" id="404433"/>
    <lineage>
        <taxon>Bacteria</taxon>
        <taxon>Pseudomonadati</taxon>
        <taxon>Pseudomonadota</taxon>
        <taxon>Gammaproteobacteria</taxon>
        <taxon>Oceanospirillales</taxon>
        <taxon>Halomonadaceae</taxon>
        <taxon>Salinicola</taxon>
    </lineage>
</organism>
<comment type="subcellular location">
    <subcellularLocation>
        <location evidence="1 10">Periplasm</location>
    </subcellularLocation>
</comment>
<dbReference type="CDD" id="cd16325">
    <property type="entry name" value="LolA"/>
    <property type="match status" value="1"/>
</dbReference>
<evidence type="ECO:0000256" key="4">
    <source>
        <dbReference type="ARBA" id="ARBA00014035"/>
    </source>
</evidence>
<comment type="subunit">
    <text evidence="3 10">Monomer.</text>
</comment>
<evidence type="ECO:0000256" key="2">
    <source>
        <dbReference type="ARBA" id="ARBA00007615"/>
    </source>
</evidence>
<reference evidence="11 12" key="1">
    <citation type="submission" date="2016-12" db="EMBL/GenBank/DDBJ databases">
        <title>Draft genome sequences of strains Salinicola socius SMB35, Salinicola sp. MH3R3-1 and Chromohalobacter sp. SMB17 from the Verkhnekamsk potash mining region of Russia.</title>
        <authorList>
            <person name="Mavrodi D.V."/>
            <person name="Olsson B.E."/>
            <person name="Korsakova E.S."/>
            <person name="Pyankova A."/>
            <person name="Mavrodi O.V."/>
            <person name="Plotnikova E.G."/>
        </authorList>
    </citation>
    <scope>NUCLEOTIDE SEQUENCE [LARGE SCALE GENOMIC DNA]</scope>
    <source>
        <strain evidence="11 12">SMB35</strain>
    </source>
</reference>
<dbReference type="NCBIfam" id="TIGR00547">
    <property type="entry name" value="lolA"/>
    <property type="match status" value="1"/>
</dbReference>
<dbReference type="RefSeq" id="WP_075569897.1">
    <property type="nucleotide sequence ID" value="NZ_MSDO01000011.1"/>
</dbReference>
<evidence type="ECO:0000313" key="12">
    <source>
        <dbReference type="Proteomes" id="UP000186878"/>
    </source>
</evidence>
<dbReference type="InterPro" id="IPR004564">
    <property type="entry name" value="OM_lipoprot_carrier_LolA-like"/>
</dbReference>
<keyword evidence="12" id="KW-1185">Reference proteome</keyword>
<feature type="chain" id="PRO_5013405613" description="Outer-membrane lipoprotein carrier protein" evidence="10">
    <location>
        <begin position="27"/>
        <end position="218"/>
    </location>
</feature>
<keyword evidence="8 10" id="KW-0653">Protein transport</keyword>
<evidence type="ECO:0000256" key="1">
    <source>
        <dbReference type="ARBA" id="ARBA00004418"/>
    </source>
</evidence>
<dbReference type="Pfam" id="PF03548">
    <property type="entry name" value="LolA"/>
    <property type="match status" value="1"/>
</dbReference>
<dbReference type="HAMAP" id="MF_00240">
    <property type="entry name" value="LolA"/>
    <property type="match status" value="1"/>
</dbReference>
<gene>
    <name evidence="10" type="primary">lolA</name>
    <name evidence="11" type="ORF">BTW07_09255</name>
</gene>
<evidence type="ECO:0000256" key="10">
    <source>
        <dbReference type="HAMAP-Rule" id="MF_00240"/>
    </source>
</evidence>
<evidence type="ECO:0000256" key="5">
    <source>
        <dbReference type="ARBA" id="ARBA00022448"/>
    </source>
</evidence>
<dbReference type="GO" id="GO:0042953">
    <property type="term" value="P:lipoprotein transport"/>
    <property type="evidence" value="ECO:0007669"/>
    <property type="project" value="InterPro"/>
</dbReference>
<comment type="caution">
    <text evidence="11">The sequence shown here is derived from an EMBL/GenBank/DDBJ whole genome shotgun (WGS) entry which is preliminary data.</text>
</comment>
<name>A0A1Q8SSE2_9GAMM</name>
<dbReference type="OrthoDB" id="9787361at2"/>
<comment type="function">
    <text evidence="10">Participates in the translocation of lipoproteins from the inner membrane to the outer membrane. Only forms a complex with a lipoprotein if the residue after the N-terminal Cys is not an aspartate (The Asp acts as a targeting signal to indicate that the lipoprotein should stay in the inner membrane).</text>
</comment>
<keyword evidence="11" id="KW-0449">Lipoprotein</keyword>
<feature type="signal peptide" evidence="10">
    <location>
        <begin position="1"/>
        <end position="26"/>
    </location>
</feature>
<dbReference type="InterPro" id="IPR018323">
    <property type="entry name" value="OM_lipoprot_carrier_LolA_Pbac"/>
</dbReference>
<dbReference type="GO" id="GO:0030288">
    <property type="term" value="C:outer membrane-bounded periplasmic space"/>
    <property type="evidence" value="ECO:0007669"/>
    <property type="project" value="TreeGrafter"/>
</dbReference>
<evidence type="ECO:0000256" key="7">
    <source>
        <dbReference type="ARBA" id="ARBA00022764"/>
    </source>
</evidence>
<evidence type="ECO:0000256" key="8">
    <source>
        <dbReference type="ARBA" id="ARBA00022927"/>
    </source>
</evidence>
<keyword evidence="9 10" id="KW-0143">Chaperone</keyword>
<evidence type="ECO:0000256" key="6">
    <source>
        <dbReference type="ARBA" id="ARBA00022729"/>
    </source>
</evidence>
<evidence type="ECO:0000256" key="3">
    <source>
        <dbReference type="ARBA" id="ARBA00011245"/>
    </source>
</evidence>
<dbReference type="Gene3D" id="2.50.20.10">
    <property type="entry name" value="Lipoprotein localisation LolA/LolB/LppX"/>
    <property type="match status" value="1"/>
</dbReference>
<dbReference type="EMBL" id="MSDO01000011">
    <property type="protein sequence ID" value="OLO04337.1"/>
    <property type="molecule type" value="Genomic_DNA"/>
</dbReference>
<dbReference type="GO" id="GO:0044874">
    <property type="term" value="P:lipoprotein localization to outer membrane"/>
    <property type="evidence" value="ECO:0007669"/>
    <property type="project" value="UniProtKB-UniRule"/>
</dbReference>
<keyword evidence="7 10" id="KW-0574">Periplasm</keyword>
<sequence length="218" mass="24064" precursor="true">MRKMKMLAVAGSLLLTPVLMTQAALADQASADRLTHLLEPLKTYSADFTQQILDASGSSLQDTSGHMWLSRPGHFRWAVNEPYRQLVVSDGDEVSLYDPDLEQVTIQPLDDRVTHTPALLLSGSASELSDNYDVSRQQQGASETFTLVPQANDTLFEQLKLTFYSEKLDALQMTDSTGQRTAIDFDNAQTNVDIDPAQFQFQAPEGADVIREQSPATP</sequence>
<comment type="similarity">
    <text evidence="2 10">Belongs to the LolA family.</text>
</comment>
<dbReference type="PANTHER" id="PTHR35869:SF1">
    <property type="entry name" value="OUTER-MEMBRANE LIPOPROTEIN CARRIER PROTEIN"/>
    <property type="match status" value="1"/>
</dbReference>
<dbReference type="SUPFAM" id="SSF89392">
    <property type="entry name" value="Prokaryotic lipoproteins and lipoprotein localization factors"/>
    <property type="match status" value="1"/>
</dbReference>
<evidence type="ECO:0000313" key="11">
    <source>
        <dbReference type="EMBL" id="OLO04337.1"/>
    </source>
</evidence>